<proteinExistence type="predicted"/>
<dbReference type="InterPro" id="IPR000160">
    <property type="entry name" value="GGDEF_dom"/>
</dbReference>
<dbReference type="Gene3D" id="3.30.70.270">
    <property type="match status" value="1"/>
</dbReference>
<reference evidence="2 3" key="1">
    <citation type="journal article" date="2019" name="Int. J. Syst. Evol. Microbiol.">
        <title>The Global Catalogue of Microorganisms (GCM) 10K type strain sequencing project: providing services to taxonomists for standard genome sequencing and annotation.</title>
        <authorList>
            <consortium name="The Broad Institute Genomics Platform"/>
            <consortium name="The Broad Institute Genome Sequencing Center for Infectious Disease"/>
            <person name="Wu L."/>
            <person name="Ma J."/>
        </authorList>
    </citation>
    <scope>NUCLEOTIDE SEQUENCE [LARGE SCALE GENOMIC DNA]</scope>
    <source>
        <strain evidence="2 3">JCM 16221</strain>
    </source>
</reference>
<sequence length="188" mass="20228">MLAQLALSVTSVSTIATAGCAWRLSRRLRTDPLTGLGNRTALELAFRRRAKHGLVAVAVGDMNGFKALNDTHGHRFGDRVLIETAHALRRETRRGEMPVRLHGDEFAVLLTNVASARTAEHRVRELQAAIASVTCVDGQPVEVAMALGVMTAPAETADLGALLGSADDRMYGDKHTDHCSKVLIPQAQ</sequence>
<dbReference type="SMART" id="SM00267">
    <property type="entry name" value="GGDEF"/>
    <property type="match status" value="1"/>
</dbReference>
<protein>
    <recommendedName>
        <fullName evidence="1">GGDEF domain-containing protein</fullName>
    </recommendedName>
</protein>
<dbReference type="PROSITE" id="PS50887">
    <property type="entry name" value="GGDEF"/>
    <property type="match status" value="1"/>
</dbReference>
<accession>A0ABN3FW41</accession>
<comment type="caution">
    <text evidence="2">The sequence shown here is derived from an EMBL/GenBank/DDBJ whole genome shotgun (WGS) entry which is preliminary data.</text>
</comment>
<dbReference type="EMBL" id="BAAARA010000003">
    <property type="protein sequence ID" value="GAA2338280.1"/>
    <property type="molecule type" value="Genomic_DNA"/>
</dbReference>
<name>A0ABN3FW41_9PSEU</name>
<dbReference type="SUPFAM" id="SSF55073">
    <property type="entry name" value="Nucleotide cyclase"/>
    <property type="match status" value="1"/>
</dbReference>
<evidence type="ECO:0000259" key="1">
    <source>
        <dbReference type="PROSITE" id="PS50887"/>
    </source>
</evidence>
<dbReference type="Pfam" id="PF00990">
    <property type="entry name" value="GGDEF"/>
    <property type="match status" value="1"/>
</dbReference>
<dbReference type="CDD" id="cd01949">
    <property type="entry name" value="GGDEF"/>
    <property type="match status" value="1"/>
</dbReference>
<dbReference type="Proteomes" id="UP001501218">
    <property type="component" value="Unassembled WGS sequence"/>
</dbReference>
<evidence type="ECO:0000313" key="2">
    <source>
        <dbReference type="EMBL" id="GAA2338280.1"/>
    </source>
</evidence>
<organism evidence="2 3">
    <name type="scientific">Saccharopolyspora halophila</name>
    <dbReference type="NCBI Taxonomy" id="405551"/>
    <lineage>
        <taxon>Bacteria</taxon>
        <taxon>Bacillati</taxon>
        <taxon>Actinomycetota</taxon>
        <taxon>Actinomycetes</taxon>
        <taxon>Pseudonocardiales</taxon>
        <taxon>Pseudonocardiaceae</taxon>
        <taxon>Saccharopolyspora</taxon>
    </lineage>
</organism>
<dbReference type="InterPro" id="IPR029787">
    <property type="entry name" value="Nucleotide_cyclase"/>
</dbReference>
<dbReference type="PANTHER" id="PTHR45138:SF9">
    <property type="entry name" value="DIGUANYLATE CYCLASE DGCM-RELATED"/>
    <property type="match status" value="1"/>
</dbReference>
<gene>
    <name evidence="2" type="ORF">GCM10009854_13180</name>
</gene>
<evidence type="ECO:0000313" key="3">
    <source>
        <dbReference type="Proteomes" id="UP001501218"/>
    </source>
</evidence>
<dbReference type="InterPro" id="IPR043128">
    <property type="entry name" value="Rev_trsase/Diguanyl_cyclase"/>
</dbReference>
<keyword evidence="3" id="KW-1185">Reference proteome</keyword>
<dbReference type="InterPro" id="IPR050469">
    <property type="entry name" value="Diguanylate_Cyclase"/>
</dbReference>
<dbReference type="PANTHER" id="PTHR45138">
    <property type="entry name" value="REGULATORY COMPONENTS OF SENSORY TRANSDUCTION SYSTEM"/>
    <property type="match status" value="1"/>
</dbReference>
<feature type="domain" description="GGDEF" evidence="1">
    <location>
        <begin position="53"/>
        <end position="187"/>
    </location>
</feature>
<dbReference type="NCBIfam" id="TIGR00254">
    <property type="entry name" value="GGDEF"/>
    <property type="match status" value="1"/>
</dbReference>